<dbReference type="Pfam" id="PF25954">
    <property type="entry name" value="Beta-barrel_RND_2"/>
    <property type="match status" value="1"/>
</dbReference>
<dbReference type="Pfam" id="PF25876">
    <property type="entry name" value="HH_MFP_RND"/>
    <property type="match status" value="1"/>
</dbReference>
<dbReference type="InterPro" id="IPR058792">
    <property type="entry name" value="Beta-barrel_RND_2"/>
</dbReference>
<evidence type="ECO:0000259" key="2">
    <source>
        <dbReference type="Pfam" id="PF25876"/>
    </source>
</evidence>
<dbReference type="EMBL" id="CP000472">
    <property type="protein sequence ID" value="ACJ29715.1"/>
    <property type="molecule type" value="Genomic_DNA"/>
</dbReference>
<dbReference type="Gene3D" id="1.10.287.470">
    <property type="entry name" value="Helix hairpin bin"/>
    <property type="match status" value="1"/>
</dbReference>
<accession>B8CR43</accession>
<protein>
    <submittedName>
        <fullName evidence="5">Efflux transporter, RND family, MFP subunit</fullName>
    </submittedName>
</protein>
<comment type="similarity">
    <text evidence="1">Belongs to the membrane fusion protein (MFP) (TC 8.A.1) family.</text>
</comment>
<feature type="domain" description="Multidrug resistance protein MdtA-like barrel-sandwich hybrid" evidence="3">
    <location>
        <begin position="58"/>
        <end position="179"/>
    </location>
</feature>
<gene>
    <name evidence="5" type="ordered locus">swp_2996</name>
</gene>
<keyword evidence="6" id="KW-1185">Reference proteome</keyword>
<dbReference type="GO" id="GO:0015562">
    <property type="term" value="F:efflux transmembrane transporter activity"/>
    <property type="evidence" value="ECO:0007669"/>
    <property type="project" value="TreeGrafter"/>
</dbReference>
<feature type="domain" description="CusB-like beta-barrel" evidence="4">
    <location>
        <begin position="191"/>
        <end position="248"/>
    </location>
</feature>
<proteinExistence type="inferred from homology"/>
<dbReference type="SUPFAM" id="SSF111369">
    <property type="entry name" value="HlyD-like secretion proteins"/>
    <property type="match status" value="1"/>
</dbReference>
<dbReference type="GO" id="GO:1990281">
    <property type="term" value="C:efflux pump complex"/>
    <property type="evidence" value="ECO:0007669"/>
    <property type="project" value="TreeGrafter"/>
</dbReference>
<reference evidence="5 6" key="1">
    <citation type="journal article" date="2008" name="PLoS ONE">
        <title>Environmental adaptation: genomic analysis of the piezotolerant and psychrotolerant deep-sea iron reducing bacterium Shewanella piezotolerans WP3.</title>
        <authorList>
            <person name="Wang F."/>
            <person name="Wang J."/>
            <person name="Jian H."/>
            <person name="Zhang B."/>
            <person name="Li S."/>
            <person name="Wang F."/>
            <person name="Zeng X."/>
            <person name="Gao L."/>
            <person name="Bartlett D.H."/>
            <person name="Yu J."/>
            <person name="Hu S."/>
            <person name="Xiao X."/>
        </authorList>
    </citation>
    <scope>NUCLEOTIDE SEQUENCE [LARGE SCALE GENOMIC DNA]</scope>
    <source>
        <strain evidence="6">WP3 / JCM 13877</strain>
    </source>
</reference>
<sequence length="375" mass="41016">MLTILVVVFGFNTFKQNMIKTKLAAYKPAPAAVTSVTVKNSNWKKTISAVGHISADQQVNITPQLSGQVRSISFKSGDIVKQGSILVQLDDRLLQANKKTNMANLKLSKIEYQRQLKLLKTNSTSQDSVDTAAATLATSQADVEYIKTQIDFMQVKAPFSGKVGIRKVNKGDYIQPGTTIVELQNLTEQYIDFSIPEIQLANVKIGQRVTFTTDTYNGQNFVAHIVAIQPSVDSQSHNLDIRAKVEQSAKLNKVSFISGMYVEAIIDTALEVSLIPVPNIAITYSLYGDSVYVLKADSKVASTNHKGLFEYRIERRAITTADEHNAWVGVTSGLAAGEQVITSNTQSLKDGATVLVNNSRSINQASTLNKNKAEK</sequence>
<organism evidence="5 6">
    <name type="scientific">Shewanella piezotolerans (strain WP3 / JCM 13877)</name>
    <dbReference type="NCBI Taxonomy" id="225849"/>
    <lineage>
        <taxon>Bacteria</taxon>
        <taxon>Pseudomonadati</taxon>
        <taxon>Pseudomonadota</taxon>
        <taxon>Gammaproteobacteria</taxon>
        <taxon>Alteromonadales</taxon>
        <taxon>Shewanellaceae</taxon>
        <taxon>Shewanella</taxon>
    </lineage>
</organism>
<dbReference type="AlphaFoldDB" id="B8CR43"/>
<dbReference type="eggNOG" id="COG0845">
    <property type="taxonomic scope" value="Bacteria"/>
</dbReference>
<dbReference type="Gene3D" id="2.40.50.100">
    <property type="match status" value="1"/>
</dbReference>
<evidence type="ECO:0000259" key="4">
    <source>
        <dbReference type="Pfam" id="PF25954"/>
    </source>
</evidence>
<evidence type="ECO:0000313" key="5">
    <source>
        <dbReference type="EMBL" id="ACJ29715.1"/>
    </source>
</evidence>
<dbReference type="HOGENOM" id="CLU_018816_1_2_6"/>
<dbReference type="Proteomes" id="UP000000753">
    <property type="component" value="Chromosome"/>
</dbReference>
<dbReference type="InterPro" id="IPR058625">
    <property type="entry name" value="MdtA-like_BSH"/>
</dbReference>
<dbReference type="Gene3D" id="2.40.420.20">
    <property type="match status" value="1"/>
</dbReference>
<feature type="domain" description="Multidrug resistance protein MdtA-like alpha-helical hairpin" evidence="2">
    <location>
        <begin position="94"/>
        <end position="148"/>
    </location>
</feature>
<name>B8CR43_SHEPW</name>
<dbReference type="KEGG" id="swp:swp_2996"/>
<dbReference type="InterPro" id="IPR006143">
    <property type="entry name" value="RND_pump_MFP"/>
</dbReference>
<dbReference type="InterPro" id="IPR058624">
    <property type="entry name" value="MdtA-like_HH"/>
</dbReference>
<evidence type="ECO:0000313" key="6">
    <source>
        <dbReference type="Proteomes" id="UP000000753"/>
    </source>
</evidence>
<dbReference type="PANTHER" id="PTHR30469">
    <property type="entry name" value="MULTIDRUG RESISTANCE PROTEIN MDTA"/>
    <property type="match status" value="1"/>
</dbReference>
<dbReference type="PANTHER" id="PTHR30469:SF11">
    <property type="entry name" value="BLL4320 PROTEIN"/>
    <property type="match status" value="1"/>
</dbReference>
<dbReference type="Pfam" id="PF25917">
    <property type="entry name" value="BSH_RND"/>
    <property type="match status" value="1"/>
</dbReference>
<dbReference type="NCBIfam" id="TIGR01730">
    <property type="entry name" value="RND_mfp"/>
    <property type="match status" value="1"/>
</dbReference>
<evidence type="ECO:0000256" key="1">
    <source>
        <dbReference type="ARBA" id="ARBA00009477"/>
    </source>
</evidence>
<dbReference type="Gene3D" id="2.40.30.170">
    <property type="match status" value="1"/>
</dbReference>
<dbReference type="STRING" id="225849.swp_2996"/>
<evidence type="ECO:0000259" key="3">
    <source>
        <dbReference type="Pfam" id="PF25917"/>
    </source>
</evidence>